<dbReference type="InterPro" id="IPR036830">
    <property type="entry name" value="PP_kinase_middle_dom_sf"/>
</dbReference>
<dbReference type="GO" id="GO:0046872">
    <property type="term" value="F:metal ion binding"/>
    <property type="evidence" value="ECO:0007669"/>
    <property type="project" value="UniProtKB-KW"/>
</dbReference>
<feature type="binding site" evidence="6">
    <location>
        <position position="557"/>
    </location>
    <ligand>
        <name>ATP</name>
        <dbReference type="ChEBI" id="CHEBI:30616"/>
    </ligand>
</feature>
<dbReference type="Pfam" id="PF13090">
    <property type="entry name" value="PP_kinase_C"/>
    <property type="match status" value="1"/>
</dbReference>
<feature type="active site" description="Phosphohistidine intermediate" evidence="6">
    <location>
        <position position="423"/>
    </location>
</feature>
<dbReference type="HAMAP" id="MF_00347">
    <property type="entry name" value="Polyphosphate_kinase"/>
    <property type="match status" value="1"/>
</dbReference>
<comment type="PTM">
    <text evidence="6 7">An intermediate of this reaction is the autophosphorylated ppk in which a phosphate is covalently linked to a histidine residue through a N-P bond.</text>
</comment>
<feature type="binding site" evidence="6">
    <location>
        <position position="585"/>
    </location>
    <ligand>
        <name>ATP</name>
        <dbReference type="ChEBI" id="CHEBI:30616"/>
    </ligand>
</feature>
<keyword evidence="4 6" id="KW-0418">Kinase</keyword>
<dbReference type="SUPFAM" id="SSF140356">
    <property type="entry name" value="PPK N-terminal domain-like"/>
    <property type="match status" value="1"/>
</dbReference>
<keyword evidence="3 6" id="KW-0547">Nucleotide-binding</keyword>
<evidence type="ECO:0000256" key="3">
    <source>
        <dbReference type="ARBA" id="ARBA00022741"/>
    </source>
</evidence>
<evidence type="ECO:0000259" key="11">
    <source>
        <dbReference type="Pfam" id="PF17941"/>
    </source>
</evidence>
<dbReference type="InterPro" id="IPR025200">
    <property type="entry name" value="PPK_C_dom2"/>
</dbReference>
<comment type="cofactor">
    <cofactor evidence="6">
        <name>Mg(2+)</name>
        <dbReference type="ChEBI" id="CHEBI:18420"/>
    </cofactor>
</comment>
<keyword evidence="5 6" id="KW-0067">ATP-binding</keyword>
<dbReference type="Pfam" id="PF02503">
    <property type="entry name" value="PP_kinase"/>
    <property type="match status" value="1"/>
</dbReference>
<dbReference type="InterPro" id="IPR025198">
    <property type="entry name" value="PPK_N_dom"/>
</dbReference>
<dbReference type="GO" id="GO:0009358">
    <property type="term" value="C:polyphosphate kinase complex"/>
    <property type="evidence" value="ECO:0007669"/>
    <property type="project" value="InterPro"/>
</dbReference>
<dbReference type="SUPFAM" id="SSF56024">
    <property type="entry name" value="Phospholipase D/nuclease"/>
    <property type="match status" value="2"/>
</dbReference>
<dbReference type="OrthoDB" id="9761456at2"/>
<dbReference type="Gene3D" id="1.20.58.310">
    <property type="entry name" value="Polyphosphate kinase N-terminal domain"/>
    <property type="match status" value="1"/>
</dbReference>
<evidence type="ECO:0000256" key="1">
    <source>
        <dbReference type="ARBA" id="ARBA00022553"/>
    </source>
</evidence>
<dbReference type="Gene3D" id="3.30.1840.10">
    <property type="entry name" value="Polyphosphate kinase middle domain"/>
    <property type="match status" value="1"/>
</dbReference>
<reference evidence="13" key="1">
    <citation type="submission" date="2016-10" db="EMBL/GenBank/DDBJ databases">
        <authorList>
            <person name="Varghese N."/>
            <person name="Submissions S."/>
        </authorList>
    </citation>
    <scope>NUCLEOTIDE SEQUENCE [LARGE SCALE GENOMIC DNA]</scope>
    <source>
        <strain evidence="13">Gh-48</strain>
    </source>
</reference>
<dbReference type="Pfam" id="PF13089">
    <property type="entry name" value="PP_kinase_N"/>
    <property type="match status" value="1"/>
</dbReference>
<evidence type="ECO:0000256" key="6">
    <source>
        <dbReference type="HAMAP-Rule" id="MF_00347"/>
    </source>
</evidence>
<feature type="domain" description="Polyphosphate kinase C-terminal" evidence="10">
    <location>
        <begin position="496"/>
        <end position="661"/>
    </location>
</feature>
<evidence type="ECO:0000259" key="10">
    <source>
        <dbReference type="Pfam" id="PF13090"/>
    </source>
</evidence>
<dbReference type="PANTHER" id="PTHR30218">
    <property type="entry name" value="POLYPHOSPHATE KINASE"/>
    <property type="match status" value="1"/>
</dbReference>
<dbReference type="Proteomes" id="UP000198942">
    <property type="component" value="Unassembled WGS sequence"/>
</dbReference>
<feature type="binding site" evidence="6">
    <location>
        <position position="456"/>
    </location>
    <ligand>
        <name>ATP</name>
        <dbReference type="ChEBI" id="CHEBI:30616"/>
    </ligand>
</feature>
<feature type="domain" description="Polyphosphate kinase C-terminal" evidence="11">
    <location>
        <begin position="319"/>
        <end position="483"/>
    </location>
</feature>
<dbReference type="EMBL" id="FOCL01000004">
    <property type="protein sequence ID" value="SEN93747.1"/>
    <property type="molecule type" value="Genomic_DNA"/>
</dbReference>
<keyword evidence="6" id="KW-0460">Magnesium</keyword>
<keyword evidence="1 6" id="KW-0597">Phosphoprotein</keyword>
<dbReference type="Gene3D" id="3.30.870.10">
    <property type="entry name" value="Endonuclease Chain A"/>
    <property type="match status" value="2"/>
</dbReference>
<dbReference type="NCBIfam" id="TIGR03705">
    <property type="entry name" value="poly_P_kin"/>
    <property type="match status" value="1"/>
</dbReference>
<feature type="binding site" evidence="6">
    <location>
        <position position="43"/>
    </location>
    <ligand>
        <name>ATP</name>
        <dbReference type="ChEBI" id="CHEBI:30616"/>
    </ligand>
</feature>
<dbReference type="RefSeq" id="WP_091211717.1">
    <property type="nucleotide sequence ID" value="NZ_FOCL01000004.1"/>
</dbReference>
<keyword evidence="13" id="KW-1185">Reference proteome</keyword>
<evidence type="ECO:0000256" key="4">
    <source>
        <dbReference type="ARBA" id="ARBA00022777"/>
    </source>
</evidence>
<feature type="domain" description="Polyphosphate kinase middle" evidence="8">
    <location>
        <begin position="120"/>
        <end position="294"/>
    </location>
</feature>
<dbReference type="GO" id="GO:0008976">
    <property type="term" value="F:polyphosphate kinase activity"/>
    <property type="evidence" value="ECO:0007669"/>
    <property type="project" value="UniProtKB-UniRule"/>
</dbReference>
<dbReference type="InterPro" id="IPR041108">
    <property type="entry name" value="PP_kinase_C_1"/>
</dbReference>
<name>A0A1H8KLR1_9SPHI</name>
<dbReference type="InterPro" id="IPR003414">
    <property type="entry name" value="PP_kinase"/>
</dbReference>
<accession>A0A1H8KLR1</accession>
<keyword evidence="6" id="KW-0479">Metal-binding</keyword>
<dbReference type="PIRSF" id="PIRSF015589">
    <property type="entry name" value="PP_kinase"/>
    <property type="match status" value="1"/>
</dbReference>
<dbReference type="STRING" id="551995.SAMN05192574_104669"/>
<evidence type="ECO:0000313" key="13">
    <source>
        <dbReference type="Proteomes" id="UP000198942"/>
    </source>
</evidence>
<dbReference type="SUPFAM" id="SSF143724">
    <property type="entry name" value="PHP14-like"/>
    <property type="match status" value="1"/>
</dbReference>
<evidence type="ECO:0000259" key="9">
    <source>
        <dbReference type="Pfam" id="PF13089"/>
    </source>
</evidence>
<evidence type="ECO:0000259" key="8">
    <source>
        <dbReference type="Pfam" id="PF02503"/>
    </source>
</evidence>
<dbReference type="GO" id="GO:0005524">
    <property type="term" value="F:ATP binding"/>
    <property type="evidence" value="ECO:0007669"/>
    <property type="project" value="UniProtKB-KW"/>
</dbReference>
<evidence type="ECO:0000256" key="7">
    <source>
        <dbReference type="RuleBase" id="RU003800"/>
    </source>
</evidence>
<feature type="binding site" evidence="6">
    <location>
        <position position="363"/>
    </location>
    <ligand>
        <name>Mg(2+)</name>
        <dbReference type="ChEBI" id="CHEBI:18420"/>
    </ligand>
</feature>
<proteinExistence type="inferred from homology"/>
<comment type="similarity">
    <text evidence="6 7">Belongs to the polyphosphate kinase 1 (PPK1) family.</text>
</comment>
<gene>
    <name evidence="6" type="primary">ppk</name>
    <name evidence="12" type="ORF">SAMN05192574_104669</name>
</gene>
<dbReference type="GO" id="GO:0006799">
    <property type="term" value="P:polyphosphate biosynthetic process"/>
    <property type="evidence" value="ECO:0007669"/>
    <property type="project" value="UniProtKB-UniRule"/>
</dbReference>
<comment type="catalytic activity">
    <reaction evidence="6 7">
        <text>[phosphate](n) + ATP = [phosphate](n+1) + ADP</text>
        <dbReference type="Rhea" id="RHEA:19573"/>
        <dbReference type="Rhea" id="RHEA-COMP:9859"/>
        <dbReference type="Rhea" id="RHEA-COMP:14280"/>
        <dbReference type="ChEBI" id="CHEBI:16838"/>
        <dbReference type="ChEBI" id="CHEBI:30616"/>
        <dbReference type="ChEBI" id="CHEBI:456216"/>
        <dbReference type="EC" id="2.7.4.1"/>
    </reaction>
</comment>
<feature type="binding site" evidence="6">
    <location>
        <position position="393"/>
    </location>
    <ligand>
        <name>Mg(2+)</name>
        <dbReference type="ChEBI" id="CHEBI:18420"/>
    </ligand>
</feature>
<dbReference type="InterPro" id="IPR036832">
    <property type="entry name" value="PPK_N_dom_sf"/>
</dbReference>
<dbReference type="PANTHER" id="PTHR30218:SF0">
    <property type="entry name" value="POLYPHOSPHATE KINASE"/>
    <property type="match status" value="1"/>
</dbReference>
<dbReference type="EC" id="2.7.4.1" evidence="6 7"/>
<dbReference type="NCBIfam" id="NF003917">
    <property type="entry name" value="PRK05443.1-1"/>
    <property type="match status" value="1"/>
</dbReference>
<evidence type="ECO:0000256" key="2">
    <source>
        <dbReference type="ARBA" id="ARBA00022679"/>
    </source>
</evidence>
<dbReference type="InterPro" id="IPR024953">
    <property type="entry name" value="PP_kinase_middle"/>
</dbReference>
<evidence type="ECO:0000256" key="5">
    <source>
        <dbReference type="ARBA" id="ARBA00022840"/>
    </source>
</evidence>
<organism evidence="12 13">
    <name type="scientific">Mucilaginibacter gossypiicola</name>
    <dbReference type="NCBI Taxonomy" id="551995"/>
    <lineage>
        <taxon>Bacteria</taxon>
        <taxon>Pseudomonadati</taxon>
        <taxon>Bacteroidota</taxon>
        <taxon>Sphingobacteriia</taxon>
        <taxon>Sphingobacteriales</taxon>
        <taxon>Sphingobacteriaceae</taxon>
        <taxon>Mucilaginibacter</taxon>
    </lineage>
</organism>
<dbReference type="CDD" id="cd09167">
    <property type="entry name" value="PLDc_EcPPK1_C2_like"/>
    <property type="match status" value="1"/>
</dbReference>
<sequence length="681" mass="78408">MEYSFFDRDLSWLLFNERILMEAESEELPVMERVNFLAIFSSNLDEFYRVRMPVVMALHKLNLHNKTDESEDVLYKAQQLVEAQQNRFGMVFTGRLIPLLKENNVNLLFNEAIPASIADRVSDYFYSQVLAFLQPIDIVGGKKQFFPENNRLYFLVNLGLEKEKERSVILNIPSNQLPRFFSVNEDGKQYIIFLDDIIRYNLNKIFKTEEIKGCYSFKITRDAELELSDDYDGDVQEQIEKQLQKRDQGLATRFLHQPGIPLRILHLIEDKLGVQGSSIVEGGFYHNLKDLMGLPVSIPSLKYTKWAPLVNRQISADESIFDYIDKGDCIFHAPYQSYNAILRFFNEAAIDENVEEISVTLYRVASDSRIVNALISAAQSGKKVRVLVELKARFDEANNIKWAKRLKTAGANIIYSDKAIKVHAKVGLVKRLVDGRVKYAGLLATGNFNESTAAFYTDHIMMTANPQLLREMDLLFIYLGKKAKSAEGYDIDFKHLLVAQFNLQSKFIELIDREIEQARKGNPAGITIKLNNLEERVLIGKLYEASQAGVKIRMIVRSICCLIPGVPGMSENITIRRIVDRYLEHGRIFIFHNGGNQEVFMGSADWMNRNIYRRIEVCFPVYDERIRNEVIAMLDIQLADNVQAVNLNEQLQNIRVDKTEPLVQSQQAIYELLQQKKYDRG</sequence>
<keyword evidence="2 6" id="KW-0808">Transferase</keyword>
<feature type="domain" description="Polyphosphate kinase N-terminal" evidence="9">
    <location>
        <begin position="5"/>
        <end position="107"/>
    </location>
</feature>
<dbReference type="AlphaFoldDB" id="A0A1H8KLR1"/>
<comment type="function">
    <text evidence="6 7">Catalyzes the reversible transfer of the terminal phosphate of ATP to form a long-chain polyphosphate (polyP).</text>
</comment>
<protein>
    <recommendedName>
        <fullName evidence="6 7">Polyphosphate kinase</fullName>
        <ecNumber evidence="6 7">2.7.4.1</ecNumber>
    </recommendedName>
    <alternativeName>
        <fullName evidence="6">ATP-polyphosphate phosphotransferase</fullName>
    </alternativeName>
    <alternativeName>
        <fullName evidence="6">Polyphosphoric acid kinase</fullName>
    </alternativeName>
</protein>
<dbReference type="Pfam" id="PF17941">
    <property type="entry name" value="PP_kinase_C_1"/>
    <property type="match status" value="1"/>
</dbReference>
<evidence type="ECO:0000313" key="12">
    <source>
        <dbReference type="EMBL" id="SEN93747.1"/>
    </source>
</evidence>